<dbReference type="InterPro" id="IPR011991">
    <property type="entry name" value="ArsR-like_HTH"/>
</dbReference>
<keyword evidence="5" id="KW-0408">Iron</keyword>
<dbReference type="CDD" id="cd01335">
    <property type="entry name" value="Radical_SAM"/>
    <property type="match status" value="1"/>
</dbReference>
<keyword evidence="3" id="KW-0949">S-adenosyl-L-methionine</keyword>
<dbReference type="Pfam" id="PF04055">
    <property type="entry name" value="Radical_SAM"/>
    <property type="match status" value="1"/>
</dbReference>
<dbReference type="GO" id="GO:0003824">
    <property type="term" value="F:catalytic activity"/>
    <property type="evidence" value="ECO:0007669"/>
    <property type="project" value="InterPro"/>
</dbReference>
<proteinExistence type="predicted"/>
<dbReference type="InterPro" id="IPR013785">
    <property type="entry name" value="Aldolase_TIM"/>
</dbReference>
<evidence type="ECO:0000256" key="3">
    <source>
        <dbReference type="ARBA" id="ARBA00022691"/>
    </source>
</evidence>
<keyword evidence="9" id="KW-1185">Reference proteome</keyword>
<evidence type="ECO:0000313" key="8">
    <source>
        <dbReference type="EMBL" id="QAR32080.1"/>
    </source>
</evidence>
<dbReference type="KEGG" id="gtl:EP073_01270"/>
<dbReference type="GO" id="GO:0051539">
    <property type="term" value="F:4 iron, 4 sulfur cluster binding"/>
    <property type="evidence" value="ECO:0007669"/>
    <property type="project" value="UniProtKB-KW"/>
</dbReference>
<dbReference type="Gene3D" id="3.20.20.70">
    <property type="entry name" value="Aldolase class I"/>
    <property type="match status" value="1"/>
</dbReference>
<dbReference type="Proteomes" id="UP000287502">
    <property type="component" value="Chromosome"/>
</dbReference>
<dbReference type="InterPro" id="IPR058240">
    <property type="entry name" value="rSAM_sf"/>
</dbReference>
<name>A0A410JV45_9BACT</name>
<dbReference type="CDD" id="cd00090">
    <property type="entry name" value="HTH_ARSR"/>
    <property type="match status" value="1"/>
</dbReference>
<evidence type="ECO:0000256" key="4">
    <source>
        <dbReference type="ARBA" id="ARBA00022723"/>
    </source>
</evidence>
<dbReference type="InterPro" id="IPR040084">
    <property type="entry name" value="GTPase_Obg"/>
</dbReference>
<dbReference type="SFLD" id="SFLDG01083">
    <property type="entry name" value="Uncharacterised_Radical_SAM_Su"/>
    <property type="match status" value="1"/>
</dbReference>
<evidence type="ECO:0000259" key="7">
    <source>
        <dbReference type="PROSITE" id="PS51918"/>
    </source>
</evidence>
<accession>A0A410JV45</accession>
<evidence type="ECO:0000256" key="5">
    <source>
        <dbReference type="ARBA" id="ARBA00023004"/>
    </source>
</evidence>
<dbReference type="AlphaFoldDB" id="A0A410JV45"/>
<dbReference type="SUPFAM" id="SSF102114">
    <property type="entry name" value="Radical SAM enzymes"/>
    <property type="match status" value="1"/>
</dbReference>
<evidence type="ECO:0000256" key="6">
    <source>
        <dbReference type="ARBA" id="ARBA00023014"/>
    </source>
</evidence>
<keyword evidence="4" id="KW-0479">Metal-binding</keyword>
<gene>
    <name evidence="8" type="ORF">EP073_01270</name>
</gene>
<protein>
    <submittedName>
        <fullName evidence="8">Radical SAM protein</fullName>
    </submittedName>
</protein>
<dbReference type="GO" id="GO:0006355">
    <property type="term" value="P:regulation of DNA-templated transcription"/>
    <property type="evidence" value="ECO:0007669"/>
    <property type="project" value="UniProtKB-ARBA"/>
</dbReference>
<feature type="domain" description="Radical SAM core" evidence="7">
    <location>
        <begin position="15"/>
        <end position="247"/>
    </location>
</feature>
<dbReference type="SUPFAM" id="SSF46785">
    <property type="entry name" value="Winged helix' DNA-binding domain"/>
    <property type="match status" value="1"/>
</dbReference>
<dbReference type="SFLD" id="SFLDS00029">
    <property type="entry name" value="Radical_SAM"/>
    <property type="match status" value="1"/>
</dbReference>
<keyword evidence="6" id="KW-0411">Iron-sulfur</keyword>
<dbReference type="EMBL" id="CP035108">
    <property type="protein sequence ID" value="QAR32080.1"/>
    <property type="molecule type" value="Genomic_DNA"/>
</dbReference>
<evidence type="ECO:0000256" key="1">
    <source>
        <dbReference type="ARBA" id="ARBA00001966"/>
    </source>
</evidence>
<dbReference type="RefSeq" id="WP_128465367.1">
    <property type="nucleotide sequence ID" value="NZ_CP035108.1"/>
</dbReference>
<dbReference type="InterPro" id="IPR036390">
    <property type="entry name" value="WH_DNA-bd_sf"/>
</dbReference>
<reference evidence="8 9" key="1">
    <citation type="submission" date="2019-01" db="EMBL/GenBank/DDBJ databases">
        <title>Geovibrio thiophilus DSM 11263, complete genome.</title>
        <authorList>
            <person name="Spring S."/>
            <person name="Bunk B."/>
            <person name="Sproer C."/>
        </authorList>
    </citation>
    <scope>NUCLEOTIDE SEQUENCE [LARGE SCALE GENOMIC DNA]</scope>
    <source>
        <strain evidence="8 9">DSM 11263</strain>
    </source>
</reference>
<evidence type="ECO:0000313" key="9">
    <source>
        <dbReference type="Proteomes" id="UP000287502"/>
    </source>
</evidence>
<comment type="cofactor">
    <cofactor evidence="1">
        <name>[4Fe-4S] cluster</name>
        <dbReference type="ChEBI" id="CHEBI:49883"/>
    </cofactor>
</comment>
<evidence type="ECO:0000256" key="2">
    <source>
        <dbReference type="ARBA" id="ARBA00022485"/>
    </source>
</evidence>
<dbReference type="PANTHER" id="PTHR43787">
    <property type="entry name" value="FEMO COFACTOR BIOSYNTHESIS PROTEIN NIFB-RELATED"/>
    <property type="match status" value="1"/>
</dbReference>
<organism evidence="8 9">
    <name type="scientific">Geovibrio thiophilus</name>
    <dbReference type="NCBI Taxonomy" id="139438"/>
    <lineage>
        <taxon>Bacteria</taxon>
        <taxon>Pseudomonadati</taxon>
        <taxon>Deferribacterota</taxon>
        <taxon>Deferribacteres</taxon>
        <taxon>Deferribacterales</taxon>
        <taxon>Geovibrionaceae</taxon>
        <taxon>Geovibrio</taxon>
    </lineage>
</organism>
<dbReference type="InterPro" id="IPR007197">
    <property type="entry name" value="rSAM"/>
</dbReference>
<dbReference type="PANTHER" id="PTHR43787:SF11">
    <property type="entry name" value="UPF0026 PROTEIN SLR1464"/>
    <property type="match status" value="1"/>
</dbReference>
<keyword evidence="2" id="KW-0004">4Fe-4S</keyword>
<dbReference type="GO" id="GO:0046872">
    <property type="term" value="F:metal ion binding"/>
    <property type="evidence" value="ECO:0007669"/>
    <property type="project" value="UniProtKB-KW"/>
</dbReference>
<sequence>MAGRYIFGPVPSRRLGRSLGIDIIPSKICSLDCVYCEVGKTTELSCGREKYFNTDDIIDEFRREYVKEQNSLDVLTVTGSGEPTLNKNLAEIAGRIKEISSHPLAILTNSTTITDPDVREALMLFDIVVPSLDAATDRAFQAVNRPAPELDINEINRALADFTHSFSGKIYLEVLLVKGINNTKEEMAAIAEVIKQCRYDMVQVNTVFRPPAYSGTRGLNEEELIDAFLFFKDFGINVEPVGNFVKALSKGADENLPERIAALLRMRPCTVREICAVFGSEETAVSDIIEDMLESGLIEEKIFGTEHFYFGKAL</sequence>
<dbReference type="PROSITE" id="PS51918">
    <property type="entry name" value="RADICAL_SAM"/>
    <property type="match status" value="1"/>
</dbReference>
<dbReference type="OrthoDB" id="9800840at2"/>